<dbReference type="PANTHER" id="PTHR43918">
    <property type="entry name" value="ACETYLCHOLINESTERASE"/>
    <property type="match status" value="1"/>
</dbReference>
<dbReference type="PANTHER" id="PTHR43918:SF15">
    <property type="entry name" value="CARBOXYLIC ESTER HYDROLASE"/>
    <property type="match status" value="1"/>
</dbReference>
<evidence type="ECO:0000256" key="3">
    <source>
        <dbReference type="ARBA" id="ARBA00022801"/>
    </source>
</evidence>
<accession>A0AAD5WJD8</accession>
<feature type="domain" description="Carboxylesterase type B" evidence="4">
    <location>
        <begin position="4"/>
        <end position="155"/>
    </location>
</feature>
<dbReference type="Proteomes" id="UP001196413">
    <property type="component" value="Unassembled WGS sequence"/>
</dbReference>
<dbReference type="GO" id="GO:0005886">
    <property type="term" value="C:plasma membrane"/>
    <property type="evidence" value="ECO:0007669"/>
    <property type="project" value="TreeGrafter"/>
</dbReference>
<dbReference type="EMBL" id="JAHQIW010007154">
    <property type="protein sequence ID" value="KAJ1372517.1"/>
    <property type="molecule type" value="Genomic_DNA"/>
</dbReference>
<dbReference type="GO" id="GO:0005615">
    <property type="term" value="C:extracellular space"/>
    <property type="evidence" value="ECO:0007669"/>
    <property type="project" value="TreeGrafter"/>
</dbReference>
<proteinExistence type="inferred from homology"/>
<keyword evidence="2" id="KW-0719">Serine esterase</keyword>
<keyword evidence="6" id="KW-1185">Reference proteome</keyword>
<name>A0AAD5WJD8_PARTN</name>
<protein>
    <recommendedName>
        <fullName evidence="4">Carboxylesterase type B domain-containing protein</fullName>
    </recommendedName>
</protein>
<dbReference type="GO" id="GO:0006581">
    <property type="term" value="P:acetylcholine catabolic process"/>
    <property type="evidence" value="ECO:0007669"/>
    <property type="project" value="TreeGrafter"/>
</dbReference>
<dbReference type="InterPro" id="IPR050654">
    <property type="entry name" value="AChE-related_enzymes"/>
</dbReference>
<dbReference type="GO" id="GO:0003990">
    <property type="term" value="F:acetylcholinesterase activity"/>
    <property type="evidence" value="ECO:0007669"/>
    <property type="project" value="TreeGrafter"/>
</dbReference>
<evidence type="ECO:0000256" key="2">
    <source>
        <dbReference type="ARBA" id="ARBA00022487"/>
    </source>
</evidence>
<reference evidence="5" key="1">
    <citation type="submission" date="2021-06" db="EMBL/GenBank/DDBJ databases">
        <title>Parelaphostrongylus tenuis whole genome reference sequence.</title>
        <authorList>
            <person name="Garwood T.J."/>
            <person name="Larsen P.A."/>
            <person name="Fountain-Jones N.M."/>
            <person name="Garbe J.R."/>
            <person name="Macchietto M.G."/>
            <person name="Kania S.A."/>
            <person name="Gerhold R.W."/>
            <person name="Richards J.E."/>
            <person name="Wolf T.M."/>
        </authorList>
    </citation>
    <scope>NUCLEOTIDE SEQUENCE</scope>
    <source>
        <strain evidence="5">MNPRO001-30</strain>
        <tissue evidence="5">Meninges</tissue>
    </source>
</reference>
<dbReference type="InterPro" id="IPR002018">
    <property type="entry name" value="CarbesteraseB"/>
</dbReference>
<organism evidence="5 6">
    <name type="scientific">Parelaphostrongylus tenuis</name>
    <name type="common">Meningeal worm</name>
    <dbReference type="NCBI Taxonomy" id="148309"/>
    <lineage>
        <taxon>Eukaryota</taxon>
        <taxon>Metazoa</taxon>
        <taxon>Ecdysozoa</taxon>
        <taxon>Nematoda</taxon>
        <taxon>Chromadorea</taxon>
        <taxon>Rhabditida</taxon>
        <taxon>Rhabditina</taxon>
        <taxon>Rhabditomorpha</taxon>
        <taxon>Strongyloidea</taxon>
        <taxon>Metastrongylidae</taxon>
        <taxon>Parelaphostrongylus</taxon>
    </lineage>
</organism>
<dbReference type="GO" id="GO:0019695">
    <property type="term" value="P:choline metabolic process"/>
    <property type="evidence" value="ECO:0007669"/>
    <property type="project" value="TreeGrafter"/>
</dbReference>
<evidence type="ECO:0000259" key="4">
    <source>
        <dbReference type="Pfam" id="PF00135"/>
    </source>
</evidence>
<dbReference type="Pfam" id="PF00135">
    <property type="entry name" value="COesterase"/>
    <property type="match status" value="1"/>
</dbReference>
<feature type="non-terminal residue" evidence="5">
    <location>
        <position position="162"/>
    </location>
</feature>
<comment type="caution">
    <text evidence="5">The sequence shown here is derived from an EMBL/GenBank/DDBJ whole genome shotgun (WGS) entry which is preliminary data.</text>
</comment>
<dbReference type="Gene3D" id="3.40.50.1820">
    <property type="entry name" value="alpha/beta hydrolase"/>
    <property type="match status" value="1"/>
</dbReference>
<gene>
    <name evidence="5" type="ORF">KIN20_034689</name>
</gene>
<evidence type="ECO:0000313" key="5">
    <source>
        <dbReference type="EMBL" id="KAJ1372517.1"/>
    </source>
</evidence>
<dbReference type="AlphaFoldDB" id="A0AAD5WJD8"/>
<dbReference type="InterPro" id="IPR029058">
    <property type="entry name" value="AB_hydrolase_fold"/>
</dbReference>
<sequence>MENVSLELAKNLSCTEDKNPNSILSCLKRKPAPEIQLASYNMFLLELPMSIPFVPMNDDKAFFKGNIAELLSKGHFKRDVSAIIGTVNDEGTLWLPYFLNYFGFVFDSELPVEAKENQALISEGQYGQSMGLFMTYFNGSKESKDMIISDYKELFSARKTVG</sequence>
<keyword evidence="3" id="KW-0378">Hydrolase</keyword>
<dbReference type="SUPFAM" id="SSF53474">
    <property type="entry name" value="alpha/beta-Hydrolases"/>
    <property type="match status" value="1"/>
</dbReference>
<evidence type="ECO:0000313" key="6">
    <source>
        <dbReference type="Proteomes" id="UP001196413"/>
    </source>
</evidence>
<evidence type="ECO:0000256" key="1">
    <source>
        <dbReference type="ARBA" id="ARBA00005964"/>
    </source>
</evidence>
<comment type="similarity">
    <text evidence="1">Belongs to the type-B carboxylesterase/lipase family.</text>
</comment>